<feature type="domain" description="Glutamyl/glutaminyl-tRNA synthetase class Ib catalytic" evidence="12">
    <location>
        <begin position="448"/>
        <end position="635"/>
    </location>
</feature>
<dbReference type="Proteomes" id="UP000274131">
    <property type="component" value="Unassembled WGS sequence"/>
</dbReference>
<organism evidence="19">
    <name type="scientific">Enterobius vermicularis</name>
    <name type="common">Human pinworm</name>
    <dbReference type="NCBI Taxonomy" id="51028"/>
    <lineage>
        <taxon>Eukaryota</taxon>
        <taxon>Metazoa</taxon>
        <taxon>Ecdysozoa</taxon>
        <taxon>Nematoda</taxon>
        <taxon>Chromadorea</taxon>
        <taxon>Rhabditida</taxon>
        <taxon>Spirurina</taxon>
        <taxon>Oxyuridomorpha</taxon>
        <taxon>Oxyuroidea</taxon>
        <taxon>Oxyuridae</taxon>
        <taxon>Enterobius</taxon>
    </lineage>
</organism>
<dbReference type="STRING" id="51028.A0A0N4V607"/>
<dbReference type="PANTHER" id="PTHR43097">
    <property type="entry name" value="GLUTAMINE-TRNA LIGASE"/>
    <property type="match status" value="1"/>
</dbReference>
<dbReference type="InterPro" id="IPR042558">
    <property type="entry name" value="Gln-tRNA-synth_Ib_RNA-bd_N_1"/>
</dbReference>
<evidence type="ECO:0000256" key="6">
    <source>
        <dbReference type="ARBA" id="ARBA00022917"/>
    </source>
</evidence>
<dbReference type="FunFam" id="1.10.8.1290:FF:000002">
    <property type="entry name" value="Glutamine--tRNA ligase cytoplasmic"/>
    <property type="match status" value="1"/>
</dbReference>
<dbReference type="EMBL" id="UXUI01008114">
    <property type="protein sequence ID" value="VDD90538.1"/>
    <property type="molecule type" value="Genomic_DNA"/>
</dbReference>
<dbReference type="Pfam" id="PF00749">
    <property type="entry name" value="tRNA-synt_1c"/>
    <property type="match status" value="2"/>
</dbReference>
<dbReference type="Gene3D" id="1.10.10.2420">
    <property type="match status" value="1"/>
</dbReference>
<dbReference type="InterPro" id="IPR007639">
    <property type="entry name" value="Gln-tRNA-synth_Ib_RNA-bd_N"/>
</dbReference>
<comment type="catalytic activity">
    <reaction evidence="9">
        <text>tRNA(Gln) + L-glutamine + ATP = L-glutaminyl-tRNA(Gln) + AMP + diphosphate</text>
        <dbReference type="Rhea" id="RHEA:20121"/>
        <dbReference type="Rhea" id="RHEA-COMP:9662"/>
        <dbReference type="Rhea" id="RHEA-COMP:9681"/>
        <dbReference type="ChEBI" id="CHEBI:30616"/>
        <dbReference type="ChEBI" id="CHEBI:33019"/>
        <dbReference type="ChEBI" id="CHEBI:58359"/>
        <dbReference type="ChEBI" id="CHEBI:78442"/>
        <dbReference type="ChEBI" id="CHEBI:78521"/>
        <dbReference type="ChEBI" id="CHEBI:456215"/>
        <dbReference type="EC" id="6.1.1.18"/>
    </reaction>
</comment>
<evidence type="ECO:0000256" key="1">
    <source>
        <dbReference type="ARBA" id="ARBA00005594"/>
    </source>
</evidence>
<evidence type="ECO:0000256" key="9">
    <source>
        <dbReference type="ARBA" id="ARBA00048270"/>
    </source>
</evidence>
<feature type="domain" description="Glutaminyl-tRNA synthetase class Ib non-specific RNA-binding" evidence="14">
    <location>
        <begin position="192"/>
        <end position="279"/>
    </location>
</feature>
<evidence type="ECO:0000313" key="19">
    <source>
        <dbReference type="WBParaSite" id="EVEC_0000567801-mRNA-1"/>
    </source>
</evidence>
<reference evidence="17 18" key="2">
    <citation type="submission" date="2018-10" db="EMBL/GenBank/DDBJ databases">
        <authorList>
            <consortium name="Pathogen Informatics"/>
        </authorList>
    </citation>
    <scope>NUCLEOTIDE SEQUENCE [LARGE SCALE GENOMIC DNA]</scope>
</reference>
<dbReference type="Pfam" id="PF04558">
    <property type="entry name" value="tRNA_synt_1c_R1"/>
    <property type="match status" value="1"/>
</dbReference>
<evidence type="ECO:0000256" key="2">
    <source>
        <dbReference type="ARBA" id="ARBA00012836"/>
    </source>
</evidence>
<dbReference type="InterPro" id="IPR007638">
    <property type="entry name" value="Gln-tRNA-synth_Ib_RNA-bd_2"/>
</dbReference>
<keyword evidence="6 11" id="KW-0648">Protein biosynthesis</keyword>
<dbReference type="GO" id="GO:0005829">
    <property type="term" value="C:cytosol"/>
    <property type="evidence" value="ECO:0007669"/>
    <property type="project" value="TreeGrafter"/>
</dbReference>
<dbReference type="GO" id="GO:0017101">
    <property type="term" value="C:aminoacyl-tRNA synthetase multienzyme complex"/>
    <property type="evidence" value="ECO:0007669"/>
    <property type="project" value="TreeGrafter"/>
</dbReference>
<keyword evidence="5 11" id="KW-0067">ATP-binding</keyword>
<dbReference type="GO" id="GO:0005524">
    <property type="term" value="F:ATP binding"/>
    <property type="evidence" value="ECO:0007669"/>
    <property type="project" value="UniProtKB-KW"/>
</dbReference>
<evidence type="ECO:0000259" key="12">
    <source>
        <dbReference type="Pfam" id="PF00749"/>
    </source>
</evidence>
<evidence type="ECO:0000259" key="13">
    <source>
        <dbReference type="Pfam" id="PF03950"/>
    </source>
</evidence>
<dbReference type="WBParaSite" id="EVEC_0000567801-mRNA-1">
    <property type="protein sequence ID" value="EVEC_0000567801-mRNA-1"/>
    <property type="gene ID" value="EVEC_0000567801"/>
</dbReference>
<dbReference type="InterPro" id="IPR050132">
    <property type="entry name" value="Gln/Glu-tRNA_Ligase"/>
</dbReference>
<accession>A0A0N4V607</accession>
<dbReference type="Gene3D" id="3.40.50.620">
    <property type="entry name" value="HUPs"/>
    <property type="match status" value="2"/>
</dbReference>
<evidence type="ECO:0000256" key="7">
    <source>
        <dbReference type="ARBA" id="ARBA00023146"/>
    </source>
</evidence>
<dbReference type="Gene3D" id="2.40.240.10">
    <property type="entry name" value="Ribosomal Protein L25, Chain P"/>
    <property type="match status" value="2"/>
</dbReference>
<dbReference type="CDD" id="cd00807">
    <property type="entry name" value="GlnRS_core"/>
    <property type="match status" value="1"/>
</dbReference>
<evidence type="ECO:0000259" key="15">
    <source>
        <dbReference type="Pfam" id="PF04558"/>
    </source>
</evidence>
<evidence type="ECO:0000256" key="8">
    <source>
        <dbReference type="ARBA" id="ARBA00030466"/>
    </source>
</evidence>
<dbReference type="GO" id="GO:0004819">
    <property type="term" value="F:glutamine-tRNA ligase activity"/>
    <property type="evidence" value="ECO:0007669"/>
    <property type="project" value="UniProtKB-EC"/>
</dbReference>
<dbReference type="SUPFAM" id="SSF52374">
    <property type="entry name" value="Nucleotidylyl transferase"/>
    <property type="match status" value="1"/>
</dbReference>
<evidence type="ECO:0000256" key="10">
    <source>
        <dbReference type="ARBA" id="ARBA00072317"/>
    </source>
</evidence>
<reference evidence="19" key="1">
    <citation type="submission" date="2017-02" db="UniProtKB">
        <authorList>
            <consortium name="WormBaseParasite"/>
        </authorList>
    </citation>
    <scope>IDENTIFICATION</scope>
</reference>
<dbReference type="InterPro" id="IPR011035">
    <property type="entry name" value="Ribosomal_bL25/Gln-tRNA_synth"/>
</dbReference>
<dbReference type="OrthoDB" id="10250478at2759"/>
<dbReference type="FunFam" id="1.10.10.2420:FF:000001">
    <property type="entry name" value="Glutamine--tRNA ligase cytoplasmic"/>
    <property type="match status" value="1"/>
</dbReference>
<sequence length="877" mass="99712">MLTVPVVYNLAASSTEVLQELIGLGMAADLKWLGLSESKVNETLKNSSLTKQLCGIVVLAREALREKGEDTLSGKGTGSLLYHLGSRIKSQCEASVPLVVRHIINGNIRNEPQLSAAIDFLLARSVTGYEEDEFLQACGAGIVITSEQIEEQVAETIAKYRNQIIAERYRFNIGRLLGDVKSALMWADGAAIKREVDLRIMLLLGPKTEADWASPKKKVARLQSEKPLKNTPVKVELKKEEGAKTIGELMLNKTHFHKVGENFKTEGYVVTPHTMELLKEHIAAVGGRVVTRFPPEPNGILHIGHAKAININFGYAKAFGGICYLRFDDTNPEKEEEKFFKGILDIVEWLGYKPYRITHSSDYFDQLYLWAIELIKRGFAYVCHQTVEEMRGIDVKPSPWRNRPVEESLFLFEVSCFSIILECRFCMLTFGGCFQKYLDAENAEVIEFQKMRRGMFEEGAATLRLKTVLEEGKVDPVAYRIKYCAHHRTGNKWCIYPTYDFTHCLCDSIENITHSLCTKEFQSRRSSYYWLCNALDIYCPVQWEYGRLNMYYTVVSKRRIKALIQNNIVRSVSEIFIEFLKADWDDPRLFTLTALRRRGIPAAAINNFIAGLGVTMAQMFVDPHMLDAAARDYLNQSAPRTMAVLNPLKVTIENYDEMRLPNSVSVPDFPPEIKMDSNHNVAFDRVIFIEKDDYRRVMHSSLLDCASLYCHIFIFNFNWSLFTEGEKGYRRLTPKQPVGLKHLGVVLSYVREIQDSKKRTSELIVRAAKLTAETKPKAFIHWVAKPLACEVRLYDKLFMHQNPEDSSVVPGGFLTDCNRDSLKVIQSALIDVSIASSKVFDSFQFERLGFFTVDRDSTSSKLVFNRTVGLKEDSGKS</sequence>
<dbReference type="SUPFAM" id="SSF50715">
    <property type="entry name" value="Ribosomal protein L25-like"/>
    <property type="match status" value="1"/>
</dbReference>
<dbReference type="Pfam" id="PF20974">
    <property type="entry name" value="tRNA-synt_1c_C2"/>
    <property type="match status" value="1"/>
</dbReference>
<comment type="similarity">
    <text evidence="1 11">Belongs to the class-I aminoacyl-tRNA synthetase family.</text>
</comment>
<dbReference type="EC" id="6.1.1.18" evidence="2"/>
<feature type="domain" description="Glutamyl/glutaminyl-tRNA synthetase class Ib catalytic" evidence="12">
    <location>
        <begin position="289"/>
        <end position="413"/>
    </location>
</feature>
<dbReference type="InterPro" id="IPR020059">
    <property type="entry name" value="Glu/Gln-tRNA-synth_Ib_codon-bd"/>
</dbReference>
<dbReference type="GO" id="GO:0006425">
    <property type="term" value="P:glutaminyl-tRNA aminoacylation"/>
    <property type="evidence" value="ECO:0007669"/>
    <property type="project" value="InterPro"/>
</dbReference>
<evidence type="ECO:0000259" key="14">
    <source>
        <dbReference type="Pfam" id="PF04557"/>
    </source>
</evidence>
<dbReference type="PANTHER" id="PTHR43097:SF4">
    <property type="entry name" value="GLUTAMINE--TRNA LIGASE"/>
    <property type="match status" value="1"/>
</dbReference>
<keyword evidence="3 11" id="KW-0436">Ligase</keyword>
<dbReference type="AlphaFoldDB" id="A0A0N4V607"/>
<dbReference type="InterPro" id="IPR014729">
    <property type="entry name" value="Rossmann-like_a/b/a_fold"/>
</dbReference>
<dbReference type="PRINTS" id="PR00987">
    <property type="entry name" value="TRNASYNTHGLU"/>
</dbReference>
<evidence type="ECO:0000256" key="5">
    <source>
        <dbReference type="ARBA" id="ARBA00022840"/>
    </source>
</evidence>
<dbReference type="Pfam" id="PF03950">
    <property type="entry name" value="tRNA-synt_1c_C"/>
    <property type="match status" value="1"/>
</dbReference>
<evidence type="ECO:0000313" key="17">
    <source>
        <dbReference type="EMBL" id="VDD90538.1"/>
    </source>
</evidence>
<dbReference type="InterPro" id="IPR020056">
    <property type="entry name" value="Rbsml_bL25/Gln-tRNA_synth_N"/>
</dbReference>
<gene>
    <name evidence="17" type="ORF">EVEC_LOCUS5289</name>
</gene>
<proteinExistence type="inferred from homology"/>
<feature type="domain" description="Glutamyl/glutaminyl-tRNA synthetase class Ib anti-codon binding" evidence="13">
    <location>
        <begin position="638"/>
        <end position="761"/>
    </location>
</feature>
<protein>
    <recommendedName>
        <fullName evidence="10">Probable glutamine--tRNA ligase</fullName>
        <ecNumber evidence="2">6.1.1.18</ecNumber>
    </recommendedName>
    <alternativeName>
        <fullName evidence="8">Glutaminyl-tRNA synthetase</fullName>
    </alternativeName>
</protein>
<dbReference type="FunFam" id="2.40.240.10:FF:000008">
    <property type="entry name" value="probable glutamine--tRNA ligase"/>
    <property type="match status" value="1"/>
</dbReference>
<feature type="domain" description="tRNA synthetases class I (E and Q) anti-codon binding" evidence="16">
    <location>
        <begin position="779"/>
        <end position="854"/>
    </location>
</feature>
<evidence type="ECO:0000256" key="4">
    <source>
        <dbReference type="ARBA" id="ARBA00022741"/>
    </source>
</evidence>
<dbReference type="InterPro" id="IPR020058">
    <property type="entry name" value="Glu/Gln-tRNA-synth_Ib_cat-dom"/>
</dbReference>
<dbReference type="Pfam" id="PF04557">
    <property type="entry name" value="tRNA_synt_1c_R2"/>
    <property type="match status" value="1"/>
</dbReference>
<dbReference type="InterPro" id="IPR000924">
    <property type="entry name" value="Glu/Gln-tRNA-synth"/>
</dbReference>
<dbReference type="Gene3D" id="1.10.8.1290">
    <property type="entry name" value="Glutaminyl-tRNA synthetase, non-specific RNA binding region part 1, domain 1"/>
    <property type="match status" value="1"/>
</dbReference>
<evidence type="ECO:0000259" key="16">
    <source>
        <dbReference type="Pfam" id="PF20974"/>
    </source>
</evidence>
<evidence type="ECO:0000313" key="18">
    <source>
        <dbReference type="Proteomes" id="UP000274131"/>
    </source>
</evidence>
<evidence type="ECO:0000256" key="11">
    <source>
        <dbReference type="RuleBase" id="RU363037"/>
    </source>
</evidence>
<keyword evidence="7 11" id="KW-0030">Aminoacyl-tRNA synthetase</keyword>
<keyword evidence="4 11" id="KW-0547">Nucleotide-binding</keyword>
<dbReference type="InterPro" id="IPR001412">
    <property type="entry name" value="aa-tRNA-synth_I_CS"/>
</dbReference>
<evidence type="ECO:0000256" key="3">
    <source>
        <dbReference type="ARBA" id="ARBA00022598"/>
    </source>
</evidence>
<dbReference type="PROSITE" id="PS00178">
    <property type="entry name" value="AA_TRNA_LIGASE_I"/>
    <property type="match status" value="1"/>
</dbReference>
<dbReference type="InterPro" id="IPR049437">
    <property type="entry name" value="tRNA-synt_1c_C2"/>
</dbReference>
<keyword evidence="18" id="KW-1185">Reference proteome</keyword>
<dbReference type="FunFam" id="3.40.50.620:FF:000037">
    <property type="entry name" value="Glutamine--tRNA ligase cytoplasmic"/>
    <property type="match status" value="1"/>
</dbReference>
<feature type="domain" description="Glutaminyl-tRNA synthetase class Ib non-specific RNA-binding" evidence="15">
    <location>
        <begin position="29"/>
        <end position="189"/>
    </location>
</feature>
<name>A0A0N4V607_ENTVE</name>
<dbReference type="InterPro" id="IPR042559">
    <property type="entry name" value="Gln-tRNA-synth_Ib_RNA-bd_N_2"/>
</dbReference>